<feature type="repeat" description="WD" evidence="3">
    <location>
        <begin position="1305"/>
        <end position="1337"/>
    </location>
</feature>
<evidence type="ECO:0000256" key="1">
    <source>
        <dbReference type="ARBA" id="ARBA00022574"/>
    </source>
</evidence>
<dbReference type="InterPro" id="IPR015943">
    <property type="entry name" value="WD40/YVTN_repeat-like_dom_sf"/>
</dbReference>
<dbReference type="Pfam" id="PF20703">
    <property type="entry name" value="nSTAND1"/>
    <property type="match status" value="1"/>
</dbReference>
<dbReference type="SUPFAM" id="SSF52540">
    <property type="entry name" value="P-loop containing nucleoside triphosphate hydrolases"/>
    <property type="match status" value="1"/>
</dbReference>
<sequence>MVAPDVEEILIHNQDALEELAWAIEASQGQFSLTLARCNYASLRGQLVIQIQKACTVKLLVTPLQQTSQTLYTRLRELTDATPVEALMVLGLESVDALEEMLPAVNSVREEFRKHFSFPIVFWITDAVHSKLVQLAPDFESWATTTDFTLPPNALLDALRNASDRLFSTLLTPDSNRSFRRLLENLDLGFLQRAEVEAAVRDLQKTGHSLTPDLQATLEFLRGLNASTNQEALEHFQRSLEYWQGVSSEGNKAIGGQEPDVRSQTSESSPPDLHFTPPYLPTPSPNLIAGLLLYFVGRTLYNLCSENKYRQENWEPPKQPLQECLRVFEQANRPDLVAKSMTQMERTLEKLKAWEALEALVQKSLPLQQIYDKPVRQAVDYRYLALTAIQRGQGADAKRYAERALEIIEQVSEEHRYRGLYLLTLAEAMKLTGQREASLSRLNEARSLGDQGIPQVYIAILEALRTHYIEQKDYLEAFRLKQERLAVEQQYQLRAFVGAGRLRAQRQDQEVLRSQTTIGTTERTVLAAENLPTGIASWQRQRDVKQLVERIGRNDCKLIVIHGYSGVGKSSLISAGLVPTLEQKAIGLQVNLPVVVRKYTDWAEELERRMAEVLGGVPSASTTPNTRSPTPQALITQLRHNEQRNLRTILIFDQFEEFFFVYPTPAQRRPFFEFLGQCLQLLLVKVVLPLREDYLYYLLEFNRIPEISTTGIDVLSRNVLYPLGNFVPDDARVIIQELTEQARFYLELELVEALVTDLTDENGEVRPIELQIVGAQLQTDGIRDLEAYSKLREAGKPAKEVLVERYLAEVVADCGTDNQRAAELVLYLLTDENNTRPLKTRAELAEDMGEETTKLDFVLEILVRSGLVMLLPEIPADRYQLVHDYLVRYIRQQQGEDLLAELAKERLQRKLSDEKLKRFLKRALISSITTGIGFAVLATVAISFWLSAEGRRKQVEVAEINALNSVSEAKLVAHNQLEAIVAGVQAGQRVKQTMASSELKNKTVDTLRKAITDVQELNRLEGHTGRVFSTSFSPDGKLLVSSSADGSVKLWKRDGSLVKTLIGHKGQVWIATFSPDGKVLVSASGDGKIRLWNREGSLVKTLKGHTGGVTSISFIPKSNIFASAGDDEKIRLWNQDGTLIGVFPAHKYINSLSFSADGQVIASASNDNTVKLWKRDGTLLHTLSGHKDVVWSVSFSPDGQTLASASYDNTVKLWNRDGKPLKTFQRHTNRVLGVGFSPDGKAVASASLDSTIIVWRLDGEVLTMFQGHSGGVRSVNFSPDGKALVSAGLDKTIRLWKHNDLFKSLRGHKDKIRSVALSPNGQIIASSSKDKTIKIWNYDGALLETIAGSAERVANLTFSPNNELVAGAKRDGTVKLWRLNGGSTTTLRSHNAAALEVKFSPDGQILASASEDKTIKLWSRNGKLLETLQGHQNDVNGLSFSPNGRILASGSQDDTIKLWNRNGMLLKTISTNQEGVTKVSFSPDGQFLASAGLDNTVKLWNYDGSLARVLFGHQNRVWSVNFSPDSQLIASGDANGVINIWSREGIRLQTFEDRTFSIWEVGFNPDGQLLASASDDITIKLWKLDLQKLNALKSNNLDNLLQQSCQWLNSYLRTNETIRPEEKNLCPQP</sequence>
<feature type="region of interest" description="Disordered" evidence="4">
    <location>
        <begin position="249"/>
        <end position="279"/>
    </location>
</feature>
<dbReference type="InterPro" id="IPR020472">
    <property type="entry name" value="WD40_PAC1"/>
</dbReference>
<dbReference type="SMART" id="SM00320">
    <property type="entry name" value="WD40"/>
    <property type="match status" value="14"/>
</dbReference>
<dbReference type="PROSITE" id="PS50294">
    <property type="entry name" value="WD_REPEATS_REGION"/>
    <property type="match status" value="14"/>
</dbReference>
<feature type="repeat" description="WD" evidence="3">
    <location>
        <begin position="1551"/>
        <end position="1585"/>
    </location>
</feature>
<feature type="repeat" description="WD" evidence="3">
    <location>
        <begin position="1428"/>
        <end position="1460"/>
    </location>
</feature>
<dbReference type="PANTHER" id="PTHR19879:SF9">
    <property type="entry name" value="TRANSCRIPTION INITIATION FACTOR TFIID SUBUNIT 5"/>
    <property type="match status" value="1"/>
</dbReference>
<dbReference type="InterPro" id="IPR036322">
    <property type="entry name" value="WD40_repeat_dom_sf"/>
</dbReference>
<dbReference type="PRINTS" id="PR00320">
    <property type="entry name" value="GPROTEINBRPT"/>
</dbReference>
<reference evidence="6 7" key="1">
    <citation type="submission" date="2022-04" db="EMBL/GenBank/DDBJ databases">
        <title>Positive selection, recombination, and allopatry shape intraspecific diversity of widespread and dominant cyanobacteria.</title>
        <authorList>
            <person name="Wei J."/>
            <person name="Shu W."/>
            <person name="Hu C."/>
        </authorList>
    </citation>
    <scope>NUCLEOTIDE SEQUENCE [LARGE SCALE GENOMIC DNA]</scope>
    <source>
        <strain evidence="6 7">AS-A4</strain>
    </source>
</reference>
<dbReference type="RefSeq" id="WP_190446812.1">
    <property type="nucleotide sequence ID" value="NZ_JAMPLM010000036.1"/>
</dbReference>
<organism evidence="6 7">
    <name type="scientific">Stenomitos frigidus AS-A4</name>
    <dbReference type="NCBI Taxonomy" id="2933935"/>
    <lineage>
        <taxon>Bacteria</taxon>
        <taxon>Bacillati</taxon>
        <taxon>Cyanobacteriota</taxon>
        <taxon>Cyanophyceae</taxon>
        <taxon>Leptolyngbyales</taxon>
        <taxon>Leptolyngbyaceae</taxon>
        <taxon>Stenomitos</taxon>
    </lineage>
</organism>
<keyword evidence="7" id="KW-1185">Reference proteome</keyword>
<feature type="repeat" description="WD" evidence="3">
    <location>
        <begin position="1061"/>
        <end position="1093"/>
    </location>
</feature>
<evidence type="ECO:0000256" key="4">
    <source>
        <dbReference type="SAM" id="MobiDB-lite"/>
    </source>
</evidence>
<name>A0ABV0KQM1_9CYAN</name>
<feature type="repeat" description="WD" evidence="3">
    <location>
        <begin position="1346"/>
        <end position="1387"/>
    </location>
</feature>
<feature type="repeat" description="WD" evidence="3">
    <location>
        <begin position="1183"/>
        <end position="1215"/>
    </location>
</feature>
<dbReference type="Gene3D" id="1.25.40.10">
    <property type="entry name" value="Tetratricopeptide repeat domain"/>
    <property type="match status" value="1"/>
</dbReference>
<feature type="repeat" description="WD" evidence="3">
    <location>
        <begin position="1224"/>
        <end position="1258"/>
    </location>
</feature>
<evidence type="ECO:0000313" key="6">
    <source>
        <dbReference type="EMBL" id="MEP1061534.1"/>
    </source>
</evidence>
<dbReference type="Pfam" id="PF00400">
    <property type="entry name" value="WD40"/>
    <property type="match status" value="14"/>
</dbReference>
<dbReference type="InterPro" id="IPR049052">
    <property type="entry name" value="nSTAND1"/>
</dbReference>
<keyword evidence="2" id="KW-0677">Repeat</keyword>
<dbReference type="Proteomes" id="UP001476950">
    <property type="component" value="Unassembled WGS sequence"/>
</dbReference>
<feature type="repeat" description="WD" evidence="3">
    <location>
        <begin position="1510"/>
        <end position="1542"/>
    </location>
</feature>
<accession>A0ABV0KQM1</accession>
<dbReference type="SUPFAM" id="SSF48452">
    <property type="entry name" value="TPR-like"/>
    <property type="match status" value="1"/>
</dbReference>
<evidence type="ECO:0000313" key="7">
    <source>
        <dbReference type="Proteomes" id="UP001476950"/>
    </source>
</evidence>
<feature type="repeat" description="WD" evidence="3">
    <location>
        <begin position="1102"/>
        <end position="1134"/>
    </location>
</feature>
<feature type="repeat" description="WD" evidence="3">
    <location>
        <begin position="1469"/>
        <end position="1501"/>
    </location>
</feature>
<dbReference type="InterPro" id="IPR001680">
    <property type="entry name" value="WD40_rpt"/>
</dbReference>
<dbReference type="SUPFAM" id="SSF50978">
    <property type="entry name" value="WD40 repeat-like"/>
    <property type="match status" value="2"/>
</dbReference>
<proteinExistence type="predicted"/>
<feature type="repeat" description="WD" evidence="3">
    <location>
        <begin position="1265"/>
        <end position="1297"/>
    </location>
</feature>
<dbReference type="PROSITE" id="PS50082">
    <property type="entry name" value="WD_REPEATS_2"/>
    <property type="match status" value="14"/>
</dbReference>
<evidence type="ECO:0000256" key="3">
    <source>
        <dbReference type="PROSITE-ProRule" id="PRU00221"/>
    </source>
</evidence>
<dbReference type="PANTHER" id="PTHR19879">
    <property type="entry name" value="TRANSCRIPTION INITIATION FACTOR TFIID"/>
    <property type="match status" value="1"/>
</dbReference>
<comment type="caution">
    <text evidence="6">The sequence shown here is derived from an EMBL/GenBank/DDBJ whole genome shotgun (WGS) entry which is preliminary data.</text>
</comment>
<keyword evidence="1 3" id="KW-0853">WD repeat</keyword>
<dbReference type="InterPro" id="IPR027417">
    <property type="entry name" value="P-loop_NTPase"/>
</dbReference>
<evidence type="ECO:0000256" key="2">
    <source>
        <dbReference type="ARBA" id="ARBA00022737"/>
    </source>
</evidence>
<evidence type="ECO:0000259" key="5">
    <source>
        <dbReference type="Pfam" id="PF20703"/>
    </source>
</evidence>
<protein>
    <recommendedName>
        <fullName evidence="5">Novel STAND NTPase 1 domain-containing protein</fullName>
    </recommendedName>
</protein>
<dbReference type="InterPro" id="IPR011990">
    <property type="entry name" value="TPR-like_helical_dom_sf"/>
</dbReference>
<gene>
    <name evidence="6" type="ORF">NDI38_24345</name>
</gene>
<feature type="repeat" description="WD" evidence="3">
    <location>
        <begin position="1387"/>
        <end position="1419"/>
    </location>
</feature>
<dbReference type="Gene3D" id="2.130.10.10">
    <property type="entry name" value="YVTN repeat-like/Quinoprotein amine dehydrogenase"/>
    <property type="match status" value="3"/>
</dbReference>
<feature type="domain" description="Novel STAND NTPase 1" evidence="5">
    <location>
        <begin position="540"/>
        <end position="889"/>
    </location>
</feature>
<feature type="repeat" description="WD" evidence="3">
    <location>
        <begin position="1149"/>
        <end position="1174"/>
    </location>
</feature>
<dbReference type="CDD" id="cd00200">
    <property type="entry name" value="WD40"/>
    <property type="match status" value="3"/>
</dbReference>
<dbReference type="EMBL" id="JAMPLM010000036">
    <property type="protein sequence ID" value="MEP1061534.1"/>
    <property type="molecule type" value="Genomic_DNA"/>
</dbReference>
<feature type="repeat" description="WD" evidence="3">
    <location>
        <begin position="1020"/>
        <end position="1052"/>
    </location>
</feature>